<dbReference type="PANTHER" id="PTHR47303">
    <property type="match status" value="1"/>
</dbReference>
<dbReference type="InterPro" id="IPR036770">
    <property type="entry name" value="Ankyrin_rpt-contain_sf"/>
</dbReference>
<feature type="repeat" description="ANK" evidence="1">
    <location>
        <begin position="103"/>
        <end position="135"/>
    </location>
</feature>
<evidence type="ECO:0000256" key="1">
    <source>
        <dbReference type="PROSITE-ProRule" id="PRU00023"/>
    </source>
</evidence>
<dbReference type="Gene3D" id="1.25.40.20">
    <property type="entry name" value="Ankyrin repeat-containing domain"/>
    <property type="match status" value="1"/>
</dbReference>
<gene>
    <name evidence="2" type="ORF">CCMP2556_LOCUS52185</name>
</gene>
<protein>
    <submittedName>
        <fullName evidence="2">Uncharacterized protein</fullName>
    </submittedName>
</protein>
<evidence type="ECO:0000313" key="2">
    <source>
        <dbReference type="EMBL" id="CAK9112606.1"/>
    </source>
</evidence>
<name>A0ABP0SJX1_9DINO</name>
<comment type="caution">
    <text evidence="2">The sequence shown here is derived from an EMBL/GenBank/DDBJ whole genome shotgun (WGS) entry which is preliminary data.</text>
</comment>
<feature type="repeat" description="ANK" evidence="1">
    <location>
        <begin position="136"/>
        <end position="158"/>
    </location>
</feature>
<dbReference type="PROSITE" id="PS50088">
    <property type="entry name" value="ANK_REPEAT"/>
    <property type="match status" value="2"/>
</dbReference>
<reference evidence="2 3" key="1">
    <citation type="submission" date="2024-02" db="EMBL/GenBank/DDBJ databases">
        <authorList>
            <person name="Chen Y."/>
            <person name="Shah S."/>
            <person name="Dougan E. K."/>
            <person name="Thang M."/>
            <person name="Chan C."/>
        </authorList>
    </citation>
    <scope>NUCLEOTIDE SEQUENCE [LARGE SCALE GENOMIC DNA]</scope>
</reference>
<dbReference type="InterPro" id="IPR002110">
    <property type="entry name" value="Ankyrin_rpt"/>
</dbReference>
<keyword evidence="3" id="KW-1185">Reference proteome</keyword>
<sequence length="194" mass="21324">MFGEALATFNADEVESKSVKSLKTELAKRIGVPRFRQRWFNEAGHELTDASVISADVQLIVLGFWATEGEHSCKLVSACSKNHWREVEEQLQLPVTPDAANKHGRTALHVAAVAGHEQCVSLLLEAAASCDKTDRFGQTALHLAAEKGHREVVQLLLQELGPLLYTSQLSMATGKFCGCCSKLLVIKIKPKRME</sequence>
<dbReference type="PROSITE" id="PS50297">
    <property type="entry name" value="ANK_REP_REGION"/>
    <property type="match status" value="2"/>
</dbReference>
<keyword evidence="1" id="KW-0040">ANK repeat</keyword>
<dbReference type="Proteomes" id="UP001642484">
    <property type="component" value="Unassembled WGS sequence"/>
</dbReference>
<dbReference type="SMART" id="SM00248">
    <property type="entry name" value="ANK"/>
    <property type="match status" value="2"/>
</dbReference>
<dbReference type="PANTHER" id="PTHR47303:SF1">
    <property type="entry name" value="NF-KAPPA-B INHIBITOR BETA"/>
    <property type="match status" value="1"/>
</dbReference>
<dbReference type="EMBL" id="CAXAMN010027739">
    <property type="protein sequence ID" value="CAK9112606.1"/>
    <property type="molecule type" value="Genomic_DNA"/>
</dbReference>
<proteinExistence type="predicted"/>
<accession>A0ABP0SJX1</accession>
<dbReference type="SUPFAM" id="SSF48403">
    <property type="entry name" value="Ankyrin repeat"/>
    <property type="match status" value="1"/>
</dbReference>
<evidence type="ECO:0000313" key="3">
    <source>
        <dbReference type="Proteomes" id="UP001642484"/>
    </source>
</evidence>
<organism evidence="2 3">
    <name type="scientific">Durusdinium trenchii</name>
    <dbReference type="NCBI Taxonomy" id="1381693"/>
    <lineage>
        <taxon>Eukaryota</taxon>
        <taxon>Sar</taxon>
        <taxon>Alveolata</taxon>
        <taxon>Dinophyceae</taxon>
        <taxon>Suessiales</taxon>
        <taxon>Symbiodiniaceae</taxon>
        <taxon>Durusdinium</taxon>
    </lineage>
</organism>
<dbReference type="Pfam" id="PF12796">
    <property type="entry name" value="Ank_2"/>
    <property type="match status" value="1"/>
</dbReference>